<dbReference type="GO" id="GO:0000162">
    <property type="term" value="P:L-tryptophan biosynthetic process"/>
    <property type="evidence" value="ECO:0007669"/>
    <property type="project" value="TreeGrafter"/>
</dbReference>
<dbReference type="CDD" id="cd01743">
    <property type="entry name" value="GATase1_Anthranilate_Synthase"/>
    <property type="match status" value="1"/>
</dbReference>
<organism evidence="3 4">
    <name type="scientific">Phocaeicola coprocola</name>
    <dbReference type="NCBI Taxonomy" id="310298"/>
    <lineage>
        <taxon>Bacteria</taxon>
        <taxon>Pseudomonadati</taxon>
        <taxon>Bacteroidota</taxon>
        <taxon>Bacteroidia</taxon>
        <taxon>Bacteroidales</taxon>
        <taxon>Bacteroidaceae</taxon>
        <taxon>Phocaeicola</taxon>
    </lineage>
</organism>
<comment type="caution">
    <text evidence="3">The sequence shown here is derived from an EMBL/GenBank/DDBJ whole genome shotgun (WGS) entry which is preliminary data.</text>
</comment>
<keyword evidence="1" id="KW-0315">Glutamine amidotransferase</keyword>
<dbReference type="PANTHER" id="PTHR43418">
    <property type="entry name" value="MULTIFUNCTIONAL TRYPTOPHAN BIOSYNTHESIS PROTEIN-RELATED"/>
    <property type="match status" value="1"/>
</dbReference>
<proteinExistence type="predicted"/>
<dbReference type="PANTHER" id="PTHR43418:SF4">
    <property type="entry name" value="MULTIFUNCTIONAL TRYPTOPHAN BIOSYNTHESIS PROTEIN"/>
    <property type="match status" value="1"/>
</dbReference>
<gene>
    <name evidence="3" type="ORF">DWY20_10525</name>
</gene>
<reference evidence="3 4" key="1">
    <citation type="submission" date="2018-08" db="EMBL/GenBank/DDBJ databases">
        <title>A genome reference for cultivated species of the human gut microbiota.</title>
        <authorList>
            <person name="Zou Y."/>
            <person name="Xue W."/>
            <person name="Luo G."/>
        </authorList>
    </citation>
    <scope>NUCLEOTIDE SEQUENCE [LARGE SCALE GENOMIC DNA]</scope>
    <source>
        <strain evidence="3 4">AF24-2</strain>
    </source>
</reference>
<evidence type="ECO:0000313" key="4">
    <source>
        <dbReference type="Proteomes" id="UP000285864"/>
    </source>
</evidence>
<dbReference type="RefSeq" id="WP_022126380.1">
    <property type="nucleotide sequence ID" value="NZ_CATZZN010000001.1"/>
</dbReference>
<evidence type="ECO:0000313" key="3">
    <source>
        <dbReference type="EMBL" id="RGR94189.1"/>
    </source>
</evidence>
<dbReference type="InterPro" id="IPR050472">
    <property type="entry name" value="Anth_synth/Amidotransfase"/>
</dbReference>
<dbReference type="SUPFAM" id="SSF52317">
    <property type="entry name" value="Class I glutamine amidotransferase-like"/>
    <property type="match status" value="1"/>
</dbReference>
<dbReference type="Proteomes" id="UP000285864">
    <property type="component" value="Unassembled WGS sequence"/>
</dbReference>
<dbReference type="PRINTS" id="PR00096">
    <property type="entry name" value="GATASE"/>
</dbReference>
<name>A0A412GHG4_9BACT</name>
<feature type="domain" description="Glutamine amidotransferase" evidence="2">
    <location>
        <begin position="4"/>
        <end position="185"/>
    </location>
</feature>
<sequence>MKIVIIDNYDSFTYNLSHLIKELGAEVTVLRNDCFHIEDLEKFDKIVLSPGPGIPSEAGLLLDVIKNYAGRKPILGVCLGEQAIGEVFGGSLINLDTVFHGIQSPVEIVADDYIFCGLPHEIPVGRYHSWVVDTKDFPTCLEITARSREGYIMALRHRQYDICGIQFHPESILTPDGKQMIQNWLNH</sequence>
<dbReference type="GO" id="GO:0004049">
    <property type="term" value="F:anthranilate synthase activity"/>
    <property type="evidence" value="ECO:0007669"/>
    <property type="project" value="TreeGrafter"/>
</dbReference>
<dbReference type="Gene3D" id="3.40.50.880">
    <property type="match status" value="1"/>
</dbReference>
<dbReference type="NCBIfam" id="TIGR00566">
    <property type="entry name" value="trpG_papA"/>
    <property type="match status" value="1"/>
</dbReference>
<dbReference type="AlphaFoldDB" id="A0A412GHG4"/>
<keyword evidence="4" id="KW-1185">Reference proteome</keyword>
<evidence type="ECO:0000256" key="1">
    <source>
        <dbReference type="ARBA" id="ARBA00022962"/>
    </source>
</evidence>
<evidence type="ECO:0000259" key="2">
    <source>
        <dbReference type="Pfam" id="PF00117"/>
    </source>
</evidence>
<dbReference type="PRINTS" id="PR00097">
    <property type="entry name" value="ANTSNTHASEII"/>
</dbReference>
<dbReference type="GeneID" id="79859696"/>
<dbReference type="PROSITE" id="PS51273">
    <property type="entry name" value="GATASE_TYPE_1"/>
    <property type="match status" value="1"/>
</dbReference>
<dbReference type="Pfam" id="PF00117">
    <property type="entry name" value="GATase"/>
    <property type="match status" value="1"/>
</dbReference>
<dbReference type="InterPro" id="IPR017926">
    <property type="entry name" value="GATASE"/>
</dbReference>
<dbReference type="GO" id="GO:0005829">
    <property type="term" value="C:cytosol"/>
    <property type="evidence" value="ECO:0007669"/>
    <property type="project" value="TreeGrafter"/>
</dbReference>
<dbReference type="InterPro" id="IPR029062">
    <property type="entry name" value="Class_I_gatase-like"/>
</dbReference>
<accession>A0A412GHG4</accession>
<protein>
    <submittedName>
        <fullName evidence="3">Aminodeoxychorismate/anthranilate synthase component II</fullName>
    </submittedName>
</protein>
<dbReference type="FunFam" id="3.40.50.880:FF:000003">
    <property type="entry name" value="Anthranilate synthase component II"/>
    <property type="match status" value="1"/>
</dbReference>
<dbReference type="EMBL" id="QRUU01000047">
    <property type="protein sequence ID" value="RGR94189.1"/>
    <property type="molecule type" value="Genomic_DNA"/>
</dbReference>
<dbReference type="InterPro" id="IPR006221">
    <property type="entry name" value="TrpG/PapA_dom"/>
</dbReference>